<sequence>MHRFARHAPFYPTPSWPSTTLFCVPSSLPSTFFATPGHAQPSYVVPPSSPMRLHAPDRSLCAILPDARNAACAPLLLTSFAAHRLPHITTPRAAVVRRANDLPDTNLCIQPLAMRRSLGRAQGRPQSSAAYDFLRRPLPFSTRRSICHVDPVVLCVPLILWVNRQPVPALHHAQQRRCANSTYMCPRPPDALDALTRMHMARHREVMHQRRPLHHSHGAETTTNLTMLRGARTLDSARFGRRSCKQDVQALD</sequence>
<comment type="caution">
    <text evidence="1">The sequence shown here is derived from an EMBL/GenBank/DDBJ whole genome shotgun (WGS) entry which is preliminary data.</text>
</comment>
<evidence type="ECO:0000313" key="1">
    <source>
        <dbReference type="EMBL" id="KAH9829552.1"/>
    </source>
</evidence>
<protein>
    <submittedName>
        <fullName evidence="1">Uncharacterized protein</fullName>
    </submittedName>
</protein>
<name>A0ABQ8JZQ0_9APHY</name>
<keyword evidence="2" id="KW-1185">Reference proteome</keyword>
<proteinExistence type="predicted"/>
<evidence type="ECO:0000313" key="2">
    <source>
        <dbReference type="Proteomes" id="UP000814176"/>
    </source>
</evidence>
<gene>
    <name evidence="1" type="ORF">C8Q71DRAFT_400640</name>
</gene>
<organism evidence="1 2">
    <name type="scientific">Rhodofomes roseus</name>
    <dbReference type="NCBI Taxonomy" id="34475"/>
    <lineage>
        <taxon>Eukaryota</taxon>
        <taxon>Fungi</taxon>
        <taxon>Dikarya</taxon>
        <taxon>Basidiomycota</taxon>
        <taxon>Agaricomycotina</taxon>
        <taxon>Agaricomycetes</taxon>
        <taxon>Polyporales</taxon>
        <taxon>Rhodofomes</taxon>
    </lineage>
</organism>
<dbReference type="EMBL" id="JADCUA010000037">
    <property type="protein sequence ID" value="KAH9829552.1"/>
    <property type="molecule type" value="Genomic_DNA"/>
</dbReference>
<reference evidence="1 2" key="1">
    <citation type="journal article" date="2021" name="Environ. Microbiol.">
        <title>Gene family expansions and transcriptome signatures uncover fungal adaptations to wood decay.</title>
        <authorList>
            <person name="Hage H."/>
            <person name="Miyauchi S."/>
            <person name="Viragh M."/>
            <person name="Drula E."/>
            <person name="Min B."/>
            <person name="Chaduli D."/>
            <person name="Navarro D."/>
            <person name="Favel A."/>
            <person name="Norest M."/>
            <person name="Lesage-Meessen L."/>
            <person name="Balint B."/>
            <person name="Merenyi Z."/>
            <person name="de Eugenio L."/>
            <person name="Morin E."/>
            <person name="Martinez A.T."/>
            <person name="Baldrian P."/>
            <person name="Stursova M."/>
            <person name="Martinez M.J."/>
            <person name="Novotny C."/>
            <person name="Magnuson J.K."/>
            <person name="Spatafora J.W."/>
            <person name="Maurice S."/>
            <person name="Pangilinan J."/>
            <person name="Andreopoulos W."/>
            <person name="LaButti K."/>
            <person name="Hundley H."/>
            <person name="Na H."/>
            <person name="Kuo A."/>
            <person name="Barry K."/>
            <person name="Lipzen A."/>
            <person name="Henrissat B."/>
            <person name="Riley R."/>
            <person name="Ahrendt S."/>
            <person name="Nagy L.G."/>
            <person name="Grigoriev I.V."/>
            <person name="Martin F."/>
            <person name="Rosso M.N."/>
        </authorList>
    </citation>
    <scope>NUCLEOTIDE SEQUENCE [LARGE SCALE GENOMIC DNA]</scope>
    <source>
        <strain evidence="1 2">CIRM-BRFM 1785</strain>
    </source>
</reference>
<accession>A0ABQ8JZQ0</accession>
<dbReference type="Proteomes" id="UP000814176">
    <property type="component" value="Unassembled WGS sequence"/>
</dbReference>
<dbReference type="GeneID" id="71999057"/>
<dbReference type="RefSeq" id="XP_047773008.1">
    <property type="nucleotide sequence ID" value="XM_047918325.1"/>
</dbReference>